<feature type="transmembrane region" description="Helical" evidence="6">
    <location>
        <begin position="425"/>
        <end position="444"/>
    </location>
</feature>
<feature type="domain" description="MacB-like periplasmic core" evidence="8">
    <location>
        <begin position="22"/>
        <end position="244"/>
    </location>
</feature>
<feature type="transmembrane region" description="Helical" evidence="6">
    <location>
        <begin position="729"/>
        <end position="752"/>
    </location>
</feature>
<dbReference type="InterPro" id="IPR003838">
    <property type="entry name" value="ABC3_permease_C"/>
</dbReference>
<dbReference type="Pfam" id="PF12704">
    <property type="entry name" value="MacB_PCD"/>
    <property type="match status" value="2"/>
</dbReference>
<feature type="transmembrane region" description="Helical" evidence="6">
    <location>
        <begin position="679"/>
        <end position="701"/>
    </location>
</feature>
<evidence type="ECO:0000256" key="5">
    <source>
        <dbReference type="ARBA" id="ARBA00023136"/>
    </source>
</evidence>
<keyword evidence="3 6" id="KW-0812">Transmembrane</keyword>
<sequence>MNWHYFKIAWRNISKRKLQNTINLIGLVCGVTFIMLVGAFIWDAYQVNTQLRNKDQQFILQSTYKTEGIGIPLTTIGALPKALHEEYPQLVANYYRLDGLTCIISNGSDNFEEGVSLGDPTLLTMFGFDLYEGNPKTALEDPFSVVLTEKAALKYFGNTHVLGKNIKISNFRGDRHDFVVTGVIKPQLQNSVLELTPAMQSDIFLPIASEKYFGRNIDSWENIYIAGFLELREGVKPDQLINPINELVNKNMDPEFSKNYGPQINPLSSYYLDENNAAVKKMIKILIYISGFILLMAIINFINFSIGQNISRLKEIGVRKIMGAQSSQIAKQLLIEYIVLVFVVILFCLPVYMLVKPVFDNIFMRNLPNLNELPVYFYGALFILTLLIGILSGIYPALKLSKNGILNSVKLQLNKVNKKNEVRKVLLFIQFSVAIIILTSTIIISKQINLFINGDMGYKKDYLLTVQVPRDWSVEGVQKMQTIQKELTELNEIKNISLSYETPNNIVGRTTISSTSGNQNPIASQMITSDSQYGITYEIPMVAGKFFSNNIVDSNRLKEIVLNRQAVQSLGFKSVDEIIGKNIFLDNDEPAIVTGVTENFIANSMHSANTPIIWTNVSHNTIFRYFNIRLEAGSIANSVDKLEKRWKELMPDSPFQYQFIDDSIRKMYETELKLQKASISATFISLLIVCLGISGLVSLAIKSRNKEVGMRKILGATLYDLLVLFSKEYYIIFICSILFAVPISYLLMKIWLENYEFRVDLSVFTFLGPVILLTFLLSVLMFLILVRTTRFNPIEKLREE</sequence>
<keyword evidence="10" id="KW-1185">Reference proteome</keyword>
<comment type="subcellular location">
    <subcellularLocation>
        <location evidence="1">Cell membrane</location>
        <topology evidence="1">Multi-pass membrane protein</topology>
    </subcellularLocation>
</comment>
<dbReference type="RefSeq" id="WP_380894640.1">
    <property type="nucleotide sequence ID" value="NZ_JBHTKY010000002.1"/>
</dbReference>
<proteinExistence type="predicted"/>
<keyword evidence="2" id="KW-1003">Cell membrane</keyword>
<evidence type="ECO:0000256" key="1">
    <source>
        <dbReference type="ARBA" id="ARBA00004651"/>
    </source>
</evidence>
<feature type="transmembrane region" description="Helical" evidence="6">
    <location>
        <begin position="764"/>
        <end position="786"/>
    </location>
</feature>
<evidence type="ECO:0000313" key="9">
    <source>
        <dbReference type="EMBL" id="MFD1164489.1"/>
    </source>
</evidence>
<dbReference type="PANTHER" id="PTHR30572">
    <property type="entry name" value="MEMBRANE COMPONENT OF TRANSPORTER-RELATED"/>
    <property type="match status" value="1"/>
</dbReference>
<feature type="transmembrane region" description="Helical" evidence="6">
    <location>
        <begin position="21"/>
        <end position="42"/>
    </location>
</feature>
<accession>A0ABW3RHF1</accession>
<evidence type="ECO:0000256" key="2">
    <source>
        <dbReference type="ARBA" id="ARBA00022475"/>
    </source>
</evidence>
<evidence type="ECO:0000256" key="6">
    <source>
        <dbReference type="SAM" id="Phobius"/>
    </source>
</evidence>
<dbReference type="Pfam" id="PF02687">
    <property type="entry name" value="FtsX"/>
    <property type="match status" value="2"/>
</dbReference>
<keyword evidence="5 6" id="KW-0472">Membrane</keyword>
<evidence type="ECO:0000259" key="7">
    <source>
        <dbReference type="Pfam" id="PF02687"/>
    </source>
</evidence>
<dbReference type="InterPro" id="IPR050250">
    <property type="entry name" value="Macrolide_Exporter_MacB"/>
</dbReference>
<keyword evidence="4 6" id="KW-1133">Transmembrane helix</keyword>
<gene>
    <name evidence="9" type="ORF">ACFQ2C_02610</name>
</gene>
<dbReference type="PANTHER" id="PTHR30572:SF18">
    <property type="entry name" value="ABC-TYPE MACROLIDE FAMILY EXPORT SYSTEM PERMEASE COMPONENT 2"/>
    <property type="match status" value="1"/>
</dbReference>
<name>A0ABW3RHF1_9SPHI</name>
<feature type="transmembrane region" description="Helical" evidence="6">
    <location>
        <begin position="334"/>
        <end position="355"/>
    </location>
</feature>
<evidence type="ECO:0000256" key="3">
    <source>
        <dbReference type="ARBA" id="ARBA00022692"/>
    </source>
</evidence>
<dbReference type="Proteomes" id="UP001597205">
    <property type="component" value="Unassembled WGS sequence"/>
</dbReference>
<dbReference type="InterPro" id="IPR025857">
    <property type="entry name" value="MacB_PCD"/>
</dbReference>
<feature type="domain" description="ABC3 transporter permease C-terminal" evidence="7">
    <location>
        <begin position="289"/>
        <end position="402"/>
    </location>
</feature>
<evidence type="ECO:0000256" key="4">
    <source>
        <dbReference type="ARBA" id="ARBA00022989"/>
    </source>
</evidence>
<feature type="transmembrane region" description="Helical" evidence="6">
    <location>
        <begin position="285"/>
        <end position="306"/>
    </location>
</feature>
<dbReference type="EMBL" id="JBHTKY010000002">
    <property type="protein sequence ID" value="MFD1164489.1"/>
    <property type="molecule type" value="Genomic_DNA"/>
</dbReference>
<organism evidence="9 10">
    <name type="scientific">Sphingobacterium daejeonense</name>
    <dbReference type="NCBI Taxonomy" id="371142"/>
    <lineage>
        <taxon>Bacteria</taxon>
        <taxon>Pseudomonadati</taxon>
        <taxon>Bacteroidota</taxon>
        <taxon>Sphingobacteriia</taxon>
        <taxon>Sphingobacteriales</taxon>
        <taxon>Sphingobacteriaceae</taxon>
        <taxon>Sphingobacterium</taxon>
    </lineage>
</organism>
<protein>
    <submittedName>
        <fullName evidence="9">ABC transporter permease</fullName>
    </submittedName>
</protein>
<evidence type="ECO:0000259" key="8">
    <source>
        <dbReference type="Pfam" id="PF12704"/>
    </source>
</evidence>
<feature type="domain" description="MacB-like periplasmic core" evidence="8">
    <location>
        <begin position="436"/>
        <end position="618"/>
    </location>
</feature>
<comment type="caution">
    <text evidence="9">The sequence shown here is derived from an EMBL/GenBank/DDBJ whole genome shotgun (WGS) entry which is preliminary data.</text>
</comment>
<reference evidence="10" key="1">
    <citation type="journal article" date="2019" name="Int. J. Syst. Evol. Microbiol.">
        <title>The Global Catalogue of Microorganisms (GCM) 10K type strain sequencing project: providing services to taxonomists for standard genome sequencing and annotation.</title>
        <authorList>
            <consortium name="The Broad Institute Genomics Platform"/>
            <consortium name="The Broad Institute Genome Sequencing Center for Infectious Disease"/>
            <person name="Wu L."/>
            <person name="Ma J."/>
        </authorList>
    </citation>
    <scope>NUCLEOTIDE SEQUENCE [LARGE SCALE GENOMIC DNA]</scope>
    <source>
        <strain evidence="10">CCUG 52468</strain>
    </source>
</reference>
<feature type="transmembrane region" description="Helical" evidence="6">
    <location>
        <begin position="375"/>
        <end position="398"/>
    </location>
</feature>
<evidence type="ECO:0000313" key="10">
    <source>
        <dbReference type="Proteomes" id="UP001597205"/>
    </source>
</evidence>
<feature type="domain" description="ABC3 transporter permease C-terminal" evidence="7">
    <location>
        <begin position="680"/>
        <end position="786"/>
    </location>
</feature>